<name>A0A1F8EHF7_9BACT</name>
<reference evidence="1 2" key="1">
    <citation type="journal article" date="2016" name="Nat. Commun.">
        <title>Thousands of microbial genomes shed light on interconnected biogeochemical processes in an aquifer system.</title>
        <authorList>
            <person name="Anantharaman K."/>
            <person name="Brown C.T."/>
            <person name="Hug L.A."/>
            <person name="Sharon I."/>
            <person name="Castelle C.J."/>
            <person name="Probst A.J."/>
            <person name="Thomas B.C."/>
            <person name="Singh A."/>
            <person name="Wilkins M.J."/>
            <person name="Karaoz U."/>
            <person name="Brodie E.L."/>
            <person name="Williams K.H."/>
            <person name="Hubbard S.S."/>
            <person name="Banfield J.F."/>
        </authorList>
    </citation>
    <scope>NUCLEOTIDE SEQUENCE [LARGE SCALE GENOMIC DNA]</scope>
</reference>
<evidence type="ECO:0000313" key="1">
    <source>
        <dbReference type="EMBL" id="OGM99485.1"/>
    </source>
</evidence>
<protein>
    <submittedName>
        <fullName evidence="1">Uncharacterized protein</fullName>
    </submittedName>
</protein>
<organism evidence="1 2">
    <name type="scientific">Candidatus Yanofskybacteria bacterium RIFCSPHIGHO2_01_FULL_39_8b</name>
    <dbReference type="NCBI Taxonomy" id="1802659"/>
    <lineage>
        <taxon>Bacteria</taxon>
        <taxon>Candidatus Yanofskyibacteriota</taxon>
    </lineage>
</organism>
<proteinExistence type="predicted"/>
<dbReference type="AlphaFoldDB" id="A0A1F8EHF7"/>
<evidence type="ECO:0000313" key="2">
    <source>
        <dbReference type="Proteomes" id="UP000177594"/>
    </source>
</evidence>
<dbReference type="EMBL" id="MGIZ01000018">
    <property type="protein sequence ID" value="OGM99485.1"/>
    <property type="molecule type" value="Genomic_DNA"/>
</dbReference>
<accession>A0A1F8EHF7</accession>
<comment type="caution">
    <text evidence="1">The sequence shown here is derived from an EMBL/GenBank/DDBJ whole genome shotgun (WGS) entry which is preliminary data.</text>
</comment>
<dbReference type="Proteomes" id="UP000177594">
    <property type="component" value="Unassembled WGS sequence"/>
</dbReference>
<sequence length="501" mass="52481">MLSGYIDDNGAGAFSLGATGTFNVANLVSNVSIYEVESGTVLSTSPSSNQLSNTTGTVTFNNLNWNIPAGATKTLGVKVNLGSNELANTDYFSFDIAATTDVTALDSSSKTVNASNAGPNTTTPTVRVAVANSGSITVANSASTPADHAVYWGQTGDTVGAWRFTSTNEGQLLEKVQFKVHETLGEMTDATNNIKNLYIEYKNQAGATVTKSSTLNQVASVAFGFAGADRPYVPKDGTLEVTMKADFKTRAEGATSASTSGDKFHFSFMGDTGTGTNTFKSLGEGSGVVLQGNSDGVTVQHSTTEIMVYRVFPEFSMTPSSTTKLTTVDPVLTFTVTAKGLSDSRLFFDNQAVASGSIRFEIVASGAASAADTDFTVRDAADNSVIDTGTLSNAALTTVRASLSIDFGNSGTGKDVEISGGSSKTFKIFLDSINEFNTPINTTAGVGADYFQLVLRDENDATNFVARWVANSTNATSDTDTDLFAGFLRQLPMAGYQFTAQ</sequence>
<gene>
    <name evidence="1" type="ORF">A2817_02645</name>
</gene>